<dbReference type="InterPro" id="IPR029056">
    <property type="entry name" value="Ribokinase-like"/>
</dbReference>
<dbReference type="InterPro" id="IPR011611">
    <property type="entry name" value="PfkB_dom"/>
</dbReference>
<organism evidence="2">
    <name type="scientific">uncultured Geobacillus sp</name>
    <dbReference type="NCBI Taxonomy" id="228952"/>
    <lineage>
        <taxon>Bacteria</taxon>
        <taxon>Bacillati</taxon>
        <taxon>Bacillota</taxon>
        <taxon>Bacilli</taxon>
        <taxon>Bacillales</taxon>
        <taxon>Anoxybacillaceae</taxon>
        <taxon>Geobacillus</taxon>
        <taxon>environmental samples</taxon>
    </lineage>
</organism>
<reference evidence="2" key="1">
    <citation type="journal article" date="2013" name="Environ. Microbiol.">
        <title>Seasonally variable intestinal metagenomes of the red palm weevil (Rhynchophorus ferrugineus).</title>
        <authorList>
            <person name="Jia S."/>
            <person name="Zhang X."/>
            <person name="Zhang G."/>
            <person name="Yin A."/>
            <person name="Zhang S."/>
            <person name="Li F."/>
            <person name="Wang L."/>
            <person name="Zhao D."/>
            <person name="Yun Q."/>
            <person name="Tala"/>
            <person name="Wang J."/>
            <person name="Sun G."/>
            <person name="Baabdullah M."/>
            <person name="Yu X."/>
            <person name="Hu S."/>
            <person name="Al-Mssallem I.S."/>
            <person name="Yu J."/>
        </authorList>
    </citation>
    <scope>NUCLEOTIDE SEQUENCE</scope>
</reference>
<evidence type="ECO:0000259" key="1">
    <source>
        <dbReference type="Pfam" id="PF00294"/>
    </source>
</evidence>
<sequence>MPDVVALGEILIDFTPFKTKDGNSNIFEKNPGGAPANFLAILSELGISTAFIGKAGG</sequence>
<evidence type="ECO:0000313" key="2">
    <source>
        <dbReference type="EMBL" id="AIA85472.1"/>
    </source>
</evidence>
<dbReference type="SUPFAM" id="SSF53613">
    <property type="entry name" value="Ribokinase-like"/>
    <property type="match status" value="1"/>
</dbReference>
<proteinExistence type="predicted"/>
<dbReference type="AlphaFoldDB" id="A0A060BS41"/>
<name>A0A060BS41_9BACL</name>
<dbReference type="Gene3D" id="3.40.1190.20">
    <property type="match status" value="1"/>
</dbReference>
<feature type="domain" description="Carbohydrate kinase PfkB" evidence="1">
    <location>
        <begin position="1"/>
        <end position="57"/>
    </location>
</feature>
<dbReference type="Pfam" id="PF00294">
    <property type="entry name" value="PfkB"/>
    <property type="match status" value="1"/>
</dbReference>
<dbReference type="EMBL" id="KF118212">
    <property type="protein sequence ID" value="AIA85472.1"/>
    <property type="molecule type" value="Genomic_DNA"/>
</dbReference>
<protein>
    <submittedName>
        <fullName evidence="2">CAZy families GH32 protein</fullName>
    </submittedName>
</protein>
<accession>A0A060BS41</accession>